<dbReference type="Proteomes" id="UP000031202">
    <property type="component" value="Unassembled WGS sequence"/>
</dbReference>
<keyword evidence="6" id="KW-0460">Magnesium</keyword>
<keyword evidence="5 12" id="KW-0812">Transmembrane</keyword>
<feature type="transmembrane region" description="Helical" evidence="12">
    <location>
        <begin position="311"/>
        <end position="331"/>
    </location>
</feature>
<evidence type="ECO:0000256" key="11">
    <source>
        <dbReference type="ARBA" id="ARBA00045497"/>
    </source>
</evidence>
<dbReference type="GO" id="GO:0015095">
    <property type="term" value="F:magnesium ion transmembrane transporter activity"/>
    <property type="evidence" value="ECO:0007669"/>
    <property type="project" value="TreeGrafter"/>
</dbReference>
<accession>A0A0B4CG43</accession>
<comment type="caution">
    <text evidence="13">The sequence shown here is derived from an EMBL/GenBank/DDBJ whole genome shotgun (WGS) entry which is preliminary data.</text>
</comment>
<name>A0A0B4CG43_9MICO</name>
<evidence type="ECO:0000256" key="10">
    <source>
        <dbReference type="ARBA" id="ARBA00034269"/>
    </source>
</evidence>
<keyword evidence="7 12" id="KW-1133">Transmembrane helix</keyword>
<dbReference type="InterPro" id="IPR045861">
    <property type="entry name" value="CorA_cytoplasmic_dom"/>
</dbReference>
<evidence type="ECO:0000256" key="12">
    <source>
        <dbReference type="SAM" id="Phobius"/>
    </source>
</evidence>
<evidence type="ECO:0000256" key="7">
    <source>
        <dbReference type="ARBA" id="ARBA00022989"/>
    </source>
</evidence>
<comment type="subcellular location">
    <subcellularLocation>
        <location evidence="1">Cell membrane</location>
        <topology evidence="1">Multi-pass membrane protein</topology>
    </subcellularLocation>
</comment>
<dbReference type="SUPFAM" id="SSF143865">
    <property type="entry name" value="CorA soluble domain-like"/>
    <property type="match status" value="1"/>
</dbReference>
<reference evidence="13 14" key="1">
    <citation type="submission" date="2014-12" db="EMBL/GenBank/DDBJ databases">
        <title>Genome sequencing of Microbacterium hominis TPW29.</title>
        <authorList>
            <person name="Tan P.W."/>
            <person name="Chan K.-G."/>
        </authorList>
    </citation>
    <scope>NUCLEOTIDE SEQUENCE [LARGE SCALE GENOMIC DNA]</scope>
    <source>
        <strain evidence="13 14">TPW29</strain>
    </source>
</reference>
<comment type="similarity">
    <text evidence="2">Belongs to the CorA metal ion transporter (MIT) (TC 1.A.35) family.</text>
</comment>
<evidence type="ECO:0000256" key="1">
    <source>
        <dbReference type="ARBA" id="ARBA00004651"/>
    </source>
</evidence>
<comment type="function">
    <text evidence="11">Mediates influx of magnesium ions. Alternates between open and closed states. Activated by low cytoplasmic Mg(2+) levels. Inactive when cytoplasmic Mg(2+) levels are high.</text>
</comment>
<proteinExistence type="inferred from homology"/>
<sequence length="337" mass="37808">MAQPQCVVYDGGIAHPTDAAPADALAEARRRGGMLWVGLTSPSDEEVSALAEVLQLERLGVATALRTHQRSKLERFGDHLFVVVQPSQYDEPTETVQCREVDLFIGPDFFVAISGDGAVDIDRLRALLDEHPDIAARGPLGVLWGTFEYVTRAYRAVMDEIEHDIDEIEEQLFAEDEGVSRRIFALQREVIDLRHATAPLPTMMDRLEHYVSTRMPSGEAPGYREIADRARYIDARVAAFRETLDNALTIHATIVDQRRNDQMSEMTRTSIEQNEQVKKISSWAAIGFAPTLVAGIYGMNFHDMPELSWPWGYPFAIALMAAVSTGLYLVFKKKDWI</sequence>
<keyword evidence="8" id="KW-0406">Ion transport</keyword>
<gene>
    <name evidence="13" type="ORF">RM52_02215</name>
</gene>
<dbReference type="GO" id="GO:0015087">
    <property type="term" value="F:cobalt ion transmembrane transporter activity"/>
    <property type="evidence" value="ECO:0007669"/>
    <property type="project" value="TreeGrafter"/>
</dbReference>
<evidence type="ECO:0000313" key="14">
    <source>
        <dbReference type="Proteomes" id="UP000031202"/>
    </source>
</evidence>
<dbReference type="PANTHER" id="PTHR46494:SF1">
    <property type="entry name" value="CORA FAMILY METAL ION TRANSPORTER (EUROFUNG)"/>
    <property type="match status" value="1"/>
</dbReference>
<dbReference type="FunFam" id="1.20.58.340:FF:000004">
    <property type="entry name" value="Magnesium transport protein CorA"/>
    <property type="match status" value="1"/>
</dbReference>
<keyword evidence="3" id="KW-0813">Transport</keyword>
<dbReference type="RefSeq" id="WP_039412242.1">
    <property type="nucleotide sequence ID" value="NZ_JWSZ01000001.1"/>
</dbReference>
<feature type="transmembrane region" description="Helical" evidence="12">
    <location>
        <begin position="280"/>
        <end position="299"/>
    </location>
</feature>
<dbReference type="InterPro" id="IPR002523">
    <property type="entry name" value="MgTranspt_CorA/ZnTranspt_ZntB"/>
</dbReference>
<dbReference type="InterPro" id="IPR045863">
    <property type="entry name" value="CorA_TM1_TM2"/>
</dbReference>
<dbReference type="SUPFAM" id="SSF144083">
    <property type="entry name" value="Magnesium transport protein CorA, transmembrane region"/>
    <property type="match status" value="1"/>
</dbReference>
<protein>
    <submittedName>
        <fullName evidence="13">Mg2+/Co2+ transporter</fullName>
    </submittedName>
</protein>
<organism evidence="13 14">
    <name type="scientific">Microbacterium hominis</name>
    <dbReference type="NCBI Taxonomy" id="162426"/>
    <lineage>
        <taxon>Bacteria</taxon>
        <taxon>Bacillati</taxon>
        <taxon>Actinomycetota</taxon>
        <taxon>Actinomycetes</taxon>
        <taxon>Micrococcales</taxon>
        <taxon>Microbacteriaceae</taxon>
        <taxon>Microbacterium</taxon>
    </lineage>
</organism>
<dbReference type="Gene3D" id="1.20.58.340">
    <property type="entry name" value="Magnesium transport protein CorA, transmembrane region"/>
    <property type="match status" value="2"/>
</dbReference>
<keyword evidence="4" id="KW-1003">Cell membrane</keyword>
<evidence type="ECO:0000256" key="2">
    <source>
        <dbReference type="ARBA" id="ARBA00009765"/>
    </source>
</evidence>
<evidence type="ECO:0000256" key="3">
    <source>
        <dbReference type="ARBA" id="ARBA00022448"/>
    </source>
</evidence>
<keyword evidence="9 12" id="KW-0472">Membrane</keyword>
<comment type="catalytic activity">
    <reaction evidence="10">
        <text>Mg(2+)(in) = Mg(2+)(out)</text>
        <dbReference type="Rhea" id="RHEA:29827"/>
        <dbReference type="ChEBI" id="CHEBI:18420"/>
    </reaction>
</comment>
<evidence type="ECO:0000256" key="8">
    <source>
        <dbReference type="ARBA" id="ARBA00023065"/>
    </source>
</evidence>
<dbReference type="AlphaFoldDB" id="A0A0B4CG43"/>
<evidence type="ECO:0000256" key="9">
    <source>
        <dbReference type="ARBA" id="ARBA00023136"/>
    </source>
</evidence>
<dbReference type="PANTHER" id="PTHR46494">
    <property type="entry name" value="CORA FAMILY METAL ION TRANSPORTER (EUROFUNG)"/>
    <property type="match status" value="1"/>
</dbReference>
<evidence type="ECO:0000256" key="4">
    <source>
        <dbReference type="ARBA" id="ARBA00022475"/>
    </source>
</evidence>
<evidence type="ECO:0000313" key="13">
    <source>
        <dbReference type="EMBL" id="KIC60229.1"/>
    </source>
</evidence>
<dbReference type="Pfam" id="PF01544">
    <property type="entry name" value="CorA"/>
    <property type="match status" value="1"/>
</dbReference>
<evidence type="ECO:0000256" key="5">
    <source>
        <dbReference type="ARBA" id="ARBA00022692"/>
    </source>
</evidence>
<dbReference type="GO" id="GO:0005886">
    <property type="term" value="C:plasma membrane"/>
    <property type="evidence" value="ECO:0007669"/>
    <property type="project" value="UniProtKB-SubCell"/>
</dbReference>
<dbReference type="GO" id="GO:0000287">
    <property type="term" value="F:magnesium ion binding"/>
    <property type="evidence" value="ECO:0007669"/>
    <property type="project" value="TreeGrafter"/>
</dbReference>
<dbReference type="GO" id="GO:0050897">
    <property type="term" value="F:cobalt ion binding"/>
    <property type="evidence" value="ECO:0007669"/>
    <property type="project" value="TreeGrafter"/>
</dbReference>
<dbReference type="Gene3D" id="3.30.460.20">
    <property type="entry name" value="CorA soluble domain-like"/>
    <property type="match status" value="1"/>
</dbReference>
<evidence type="ECO:0000256" key="6">
    <source>
        <dbReference type="ARBA" id="ARBA00022842"/>
    </source>
</evidence>
<dbReference type="EMBL" id="JWSZ01000001">
    <property type="protein sequence ID" value="KIC60229.1"/>
    <property type="molecule type" value="Genomic_DNA"/>
</dbReference>
<dbReference type="CDD" id="cd12830">
    <property type="entry name" value="MtCorA-like"/>
    <property type="match status" value="1"/>
</dbReference>